<sequence>MAESKPFIPFPSRRSVVFGTHAMVASSQPLACNAGLEILKKGGNAADAAVAVSAALNVTEPTSTGIGGDCFCLFYDANTKKVSGLNGSGRSPAKLTLDYVLKNVPNLDGKKQIPKLNINAATVPGAAAGWVDAVDWFGSRNLKLEEILKPAIDLAENGYPVSEICASMWKGAKDDLINASTNGKSDMLIDGRHAPGCGEIMRMPNLARTFRELAEKGRDGFYKGRIAEAIVDIVKCKGGVMSLDDLSSHTSTRVDPISIDYKDVTIFECPPNGQGITALMALSIIQSLQECRKIRDLSEMEHNSAEYLHVIIESLRLAFADTTLHVTDPDPDFYDVTEKLLSKEYLSKRAQLFDPTKAITHIESGIPVSSDTVYFTVVDDKGNACSFVNSNYNGFGTCVIPEGCGFTLHNRGSGFFLDKGHPNCLEPCKRPYNTIIPAIAIRRDELWLSFGVMGAFMQPQGHVQVLLNIIHHHYDPQTALDAPRIRIEPLKKDGDKPPLISQVKVEEGISDDVIAELKKLGHSVEVVKGFDRSDFGRGQIIERKFDPKFKQKVWAAGSDLRGDGHAVGW</sequence>
<evidence type="ECO:0000313" key="2">
    <source>
        <dbReference type="Proteomes" id="UP000266673"/>
    </source>
</evidence>
<reference evidence="1 2" key="1">
    <citation type="submission" date="2018-06" db="EMBL/GenBank/DDBJ databases">
        <title>Comparative genomics reveals the genomic features of Rhizophagus irregularis, R. cerebriforme, R. diaphanum and Gigaspora rosea, and their symbiotic lifestyle signature.</title>
        <authorList>
            <person name="Morin E."/>
            <person name="San Clemente H."/>
            <person name="Chen E.C.H."/>
            <person name="De La Providencia I."/>
            <person name="Hainaut M."/>
            <person name="Kuo A."/>
            <person name="Kohler A."/>
            <person name="Murat C."/>
            <person name="Tang N."/>
            <person name="Roy S."/>
            <person name="Loubradou J."/>
            <person name="Henrissat B."/>
            <person name="Grigoriev I.V."/>
            <person name="Corradi N."/>
            <person name="Roux C."/>
            <person name="Martin F.M."/>
        </authorList>
    </citation>
    <scope>NUCLEOTIDE SEQUENCE [LARGE SCALE GENOMIC DNA]</scope>
    <source>
        <strain evidence="1 2">DAOM 194757</strain>
    </source>
</reference>
<name>A0A397V2M3_9GLOM</name>
<dbReference type="PANTHER" id="PTHR43881:SF1">
    <property type="entry name" value="GAMMA-GLUTAMYLTRANSPEPTIDASE (AFU_ORTHOLOGUE AFUA_4G13580)"/>
    <property type="match status" value="1"/>
</dbReference>
<dbReference type="AlphaFoldDB" id="A0A397V2M3"/>
<dbReference type="Gene3D" id="1.10.246.130">
    <property type="match status" value="1"/>
</dbReference>
<dbReference type="STRING" id="44941.A0A397V2M3"/>
<dbReference type="Gene3D" id="3.60.20.40">
    <property type="match status" value="1"/>
</dbReference>
<proteinExistence type="predicted"/>
<comment type="caution">
    <text evidence="1">The sequence shown here is derived from an EMBL/GenBank/DDBJ whole genome shotgun (WGS) entry which is preliminary data.</text>
</comment>
<dbReference type="SUPFAM" id="SSF56235">
    <property type="entry name" value="N-terminal nucleophile aminohydrolases (Ntn hydrolases)"/>
    <property type="match status" value="1"/>
</dbReference>
<gene>
    <name evidence="1" type="ORF">C2G38_2317115</name>
</gene>
<dbReference type="Pfam" id="PF01019">
    <property type="entry name" value="G_glu_transpept"/>
    <property type="match status" value="1"/>
</dbReference>
<protein>
    <submittedName>
        <fullName evidence="1">Gamma-glutamyltranspeptidase</fullName>
    </submittedName>
</protein>
<evidence type="ECO:0000313" key="1">
    <source>
        <dbReference type="EMBL" id="RIB16252.1"/>
    </source>
</evidence>
<dbReference type="OrthoDB" id="2015213at2759"/>
<dbReference type="InterPro" id="IPR043137">
    <property type="entry name" value="GGT_ssub_C"/>
</dbReference>
<dbReference type="Proteomes" id="UP000266673">
    <property type="component" value="Unassembled WGS sequence"/>
</dbReference>
<accession>A0A397V2M3</accession>
<dbReference type="InterPro" id="IPR043138">
    <property type="entry name" value="GGT_lsub"/>
</dbReference>
<organism evidence="1 2">
    <name type="scientific">Gigaspora rosea</name>
    <dbReference type="NCBI Taxonomy" id="44941"/>
    <lineage>
        <taxon>Eukaryota</taxon>
        <taxon>Fungi</taxon>
        <taxon>Fungi incertae sedis</taxon>
        <taxon>Mucoromycota</taxon>
        <taxon>Glomeromycotina</taxon>
        <taxon>Glomeromycetes</taxon>
        <taxon>Diversisporales</taxon>
        <taxon>Gigasporaceae</taxon>
        <taxon>Gigaspora</taxon>
    </lineage>
</organism>
<dbReference type="EMBL" id="QKWP01000690">
    <property type="protein sequence ID" value="RIB16252.1"/>
    <property type="molecule type" value="Genomic_DNA"/>
</dbReference>
<dbReference type="PANTHER" id="PTHR43881">
    <property type="entry name" value="GAMMA-GLUTAMYLTRANSPEPTIDASE (AFU_ORTHOLOGUE AFUA_4G13580)"/>
    <property type="match status" value="1"/>
</dbReference>
<dbReference type="InterPro" id="IPR029055">
    <property type="entry name" value="Ntn_hydrolases_N"/>
</dbReference>
<keyword evidence="2" id="KW-1185">Reference proteome</keyword>
<dbReference type="PRINTS" id="PR01210">
    <property type="entry name" value="GGTRANSPTASE"/>
</dbReference>
<dbReference type="InterPro" id="IPR052896">
    <property type="entry name" value="GGT-like_enzyme"/>
</dbReference>